<keyword evidence="3 4" id="KW-0067">ATP-binding</keyword>
<keyword evidence="2 4" id="KW-0547">Nucleotide-binding</keyword>
<feature type="domain" description="ATP-grasp" evidence="5">
    <location>
        <begin position="104"/>
        <end position="338"/>
    </location>
</feature>
<name>A0A9J7KUQ3_BRAFL</name>
<evidence type="ECO:0000313" key="6">
    <source>
        <dbReference type="Proteomes" id="UP000001554"/>
    </source>
</evidence>
<dbReference type="AlphaFoldDB" id="A0A9J7KUQ3"/>
<dbReference type="InterPro" id="IPR013815">
    <property type="entry name" value="ATP_grasp_subdomain_1"/>
</dbReference>
<dbReference type="PANTHER" id="PTHR43585:SF2">
    <property type="entry name" value="ATP-GRASP ENZYME FSQD"/>
    <property type="match status" value="1"/>
</dbReference>
<dbReference type="GO" id="GO:0005524">
    <property type="term" value="F:ATP binding"/>
    <property type="evidence" value="ECO:0007669"/>
    <property type="project" value="UniProtKB-UniRule"/>
</dbReference>
<dbReference type="PROSITE" id="PS00867">
    <property type="entry name" value="CPSASE_2"/>
    <property type="match status" value="1"/>
</dbReference>
<dbReference type="InterPro" id="IPR011095">
    <property type="entry name" value="Dala_Dala_lig_C"/>
</dbReference>
<dbReference type="Proteomes" id="UP000001554">
    <property type="component" value="Chromosome 3"/>
</dbReference>
<sequence length="460" mass="51727">MSSTASDVSVLLPFSDGNPEEQQELLCCPLVKVQKVEFSNIDDNERLLDYVQRVKKTVKACINNVLALSDISTFVHSAVARDFHSVPGPSVEASFLAFNKAYTRQYMDPAASTTPYAVVDLDSSTMLTDARQALRKVGFPAFVKPATGFASVGVKKVNSDDEMTSVLQNLRTMRDKYPNFLSAPSASFFRSFYEEYVDVKKYPLALRDAVVVEPFIDAENFYTVDGCVIDGQIVHWAITDSLRYDDQDARFVTMICPTTLTHEQQKPIWDFYDDVMTKMIRFGFNNSFVHIEVFQMKDKQLKLIEVNARASRHHQSLYSVCFENGRMDYVSLSSGHGIRHAPPVPTGKHGIMYLVKFQELERAGNLMDFGQIDKLRTDPNVRFILTAGPDEEVTDFFGSTGAHFCIVLAFGNTRTAAIGKLADVLRLTVKKPEKLTYPISYETRSLREKRSSGGFMTATM</sequence>
<evidence type="ECO:0000313" key="7">
    <source>
        <dbReference type="RefSeq" id="XP_035670809.1"/>
    </source>
</evidence>
<dbReference type="Pfam" id="PF07478">
    <property type="entry name" value="Dala_Dala_lig_C"/>
    <property type="match status" value="1"/>
</dbReference>
<dbReference type="InterPro" id="IPR052032">
    <property type="entry name" value="ATP-dep_AA_Ligase"/>
</dbReference>
<dbReference type="PROSITE" id="PS50975">
    <property type="entry name" value="ATP_GRASP"/>
    <property type="match status" value="1"/>
</dbReference>
<dbReference type="SUPFAM" id="SSF56059">
    <property type="entry name" value="Glutathione synthetase ATP-binding domain-like"/>
    <property type="match status" value="1"/>
</dbReference>
<evidence type="ECO:0000259" key="5">
    <source>
        <dbReference type="PROSITE" id="PS50975"/>
    </source>
</evidence>
<keyword evidence="1" id="KW-0436">Ligase</keyword>
<evidence type="ECO:0000256" key="4">
    <source>
        <dbReference type="PROSITE-ProRule" id="PRU00409"/>
    </source>
</evidence>
<reference evidence="6" key="1">
    <citation type="journal article" date="2020" name="Nat. Ecol. Evol.">
        <title>Deeply conserved synteny resolves early events in vertebrate evolution.</title>
        <authorList>
            <person name="Simakov O."/>
            <person name="Marletaz F."/>
            <person name="Yue J.X."/>
            <person name="O'Connell B."/>
            <person name="Jenkins J."/>
            <person name="Brandt A."/>
            <person name="Calef R."/>
            <person name="Tung C.H."/>
            <person name="Huang T.K."/>
            <person name="Schmutz J."/>
            <person name="Satoh N."/>
            <person name="Yu J.K."/>
            <person name="Putnam N.H."/>
            <person name="Green R.E."/>
            <person name="Rokhsar D.S."/>
        </authorList>
    </citation>
    <scope>NUCLEOTIDE SEQUENCE [LARGE SCALE GENOMIC DNA]</scope>
    <source>
        <strain evidence="6">S238N-H82</strain>
    </source>
</reference>
<dbReference type="GO" id="GO:0016874">
    <property type="term" value="F:ligase activity"/>
    <property type="evidence" value="ECO:0007669"/>
    <property type="project" value="UniProtKB-KW"/>
</dbReference>
<evidence type="ECO:0000256" key="3">
    <source>
        <dbReference type="ARBA" id="ARBA00022840"/>
    </source>
</evidence>
<accession>A0A9J7KUQ3</accession>
<dbReference type="GO" id="GO:0046872">
    <property type="term" value="F:metal ion binding"/>
    <property type="evidence" value="ECO:0007669"/>
    <property type="project" value="InterPro"/>
</dbReference>
<evidence type="ECO:0000256" key="2">
    <source>
        <dbReference type="ARBA" id="ARBA00022741"/>
    </source>
</evidence>
<dbReference type="Pfam" id="PF13535">
    <property type="entry name" value="ATP-grasp_4"/>
    <property type="match status" value="1"/>
</dbReference>
<dbReference type="GeneID" id="118412196"/>
<dbReference type="OrthoDB" id="10060541at2759"/>
<dbReference type="Gene3D" id="3.30.1490.20">
    <property type="entry name" value="ATP-grasp fold, A domain"/>
    <property type="match status" value="1"/>
</dbReference>
<dbReference type="OMA" id="WNRLACE"/>
<dbReference type="Gene3D" id="3.30.470.20">
    <property type="entry name" value="ATP-grasp fold, B domain"/>
    <property type="match status" value="2"/>
</dbReference>
<dbReference type="RefSeq" id="XP_035670809.1">
    <property type="nucleotide sequence ID" value="XM_035814916.1"/>
</dbReference>
<evidence type="ECO:0000256" key="1">
    <source>
        <dbReference type="ARBA" id="ARBA00022598"/>
    </source>
</evidence>
<dbReference type="PANTHER" id="PTHR43585">
    <property type="entry name" value="FUMIPYRROLE BIOSYNTHESIS PROTEIN C"/>
    <property type="match status" value="1"/>
</dbReference>
<protein>
    <submittedName>
        <fullName evidence="7">Uncharacterized protein LOC118412196</fullName>
    </submittedName>
</protein>
<dbReference type="KEGG" id="bfo:118412196"/>
<reference evidence="7" key="2">
    <citation type="submission" date="2025-08" db="UniProtKB">
        <authorList>
            <consortium name="RefSeq"/>
        </authorList>
    </citation>
    <scope>IDENTIFICATION</scope>
    <source>
        <strain evidence="7">S238N-H82</strain>
        <tissue evidence="7">Testes</tissue>
    </source>
</reference>
<gene>
    <name evidence="7" type="primary">LOC118412196</name>
</gene>
<dbReference type="InterPro" id="IPR005479">
    <property type="entry name" value="CPAse_ATP-bd"/>
</dbReference>
<dbReference type="InterPro" id="IPR011761">
    <property type="entry name" value="ATP-grasp"/>
</dbReference>
<keyword evidence="6" id="KW-1185">Reference proteome</keyword>
<proteinExistence type="predicted"/>
<organism evidence="6 7">
    <name type="scientific">Branchiostoma floridae</name>
    <name type="common">Florida lancelet</name>
    <name type="synonym">Amphioxus</name>
    <dbReference type="NCBI Taxonomy" id="7739"/>
    <lineage>
        <taxon>Eukaryota</taxon>
        <taxon>Metazoa</taxon>
        <taxon>Chordata</taxon>
        <taxon>Cephalochordata</taxon>
        <taxon>Leptocardii</taxon>
        <taxon>Amphioxiformes</taxon>
        <taxon>Branchiostomatidae</taxon>
        <taxon>Branchiostoma</taxon>
    </lineage>
</organism>